<keyword evidence="4" id="KW-0548">Nucleotidyltransferase</keyword>
<evidence type="ECO:0000259" key="3">
    <source>
        <dbReference type="PROSITE" id="PS50887"/>
    </source>
</evidence>
<dbReference type="SMART" id="SM00267">
    <property type="entry name" value="GGDEF"/>
    <property type="match status" value="1"/>
</dbReference>
<evidence type="ECO:0000259" key="2">
    <source>
        <dbReference type="PROSITE" id="PS50113"/>
    </source>
</evidence>
<dbReference type="EC" id="2.7.7.65" evidence="4"/>
<dbReference type="Gene3D" id="3.30.70.270">
    <property type="match status" value="1"/>
</dbReference>
<dbReference type="Pfam" id="PF00989">
    <property type="entry name" value="PAS"/>
    <property type="match status" value="1"/>
</dbReference>
<dbReference type="PANTHER" id="PTHR44757:SF2">
    <property type="entry name" value="BIOFILM ARCHITECTURE MAINTENANCE PROTEIN MBAA"/>
    <property type="match status" value="1"/>
</dbReference>
<protein>
    <submittedName>
        <fullName evidence="4">Sensor domain-containing diguanylate cyclase</fullName>
        <ecNumber evidence="4">2.7.7.65</ecNumber>
    </submittedName>
</protein>
<dbReference type="PANTHER" id="PTHR44757">
    <property type="entry name" value="DIGUANYLATE CYCLASE DGCP"/>
    <property type="match status" value="1"/>
</dbReference>
<dbReference type="Gene3D" id="3.30.450.20">
    <property type="entry name" value="PAS domain"/>
    <property type="match status" value="1"/>
</dbReference>
<dbReference type="CDD" id="cd01949">
    <property type="entry name" value="GGDEF"/>
    <property type="match status" value="1"/>
</dbReference>
<dbReference type="GO" id="GO:0052621">
    <property type="term" value="F:diguanylate cyclase activity"/>
    <property type="evidence" value="ECO:0007669"/>
    <property type="project" value="UniProtKB-EC"/>
</dbReference>
<proteinExistence type="predicted"/>
<keyword evidence="4" id="KW-0808">Transferase</keyword>
<accession>A0ABZ3CSV4</accession>
<name>A0ABZ3CSV4_9GAMM</name>
<dbReference type="PROSITE" id="PS50887">
    <property type="entry name" value="GGDEF"/>
    <property type="match status" value="1"/>
</dbReference>
<evidence type="ECO:0000313" key="4">
    <source>
        <dbReference type="EMBL" id="XAD54244.1"/>
    </source>
</evidence>
<gene>
    <name evidence="4" type="ORF">AAGT95_20860</name>
</gene>
<dbReference type="InterPro" id="IPR029787">
    <property type="entry name" value="Nucleotide_cyclase"/>
</dbReference>
<dbReference type="PROSITE" id="PS50113">
    <property type="entry name" value="PAC"/>
    <property type="match status" value="1"/>
</dbReference>
<sequence>MSRQARPSTPDGLDTLDIAALIYRLDSGVPLLVDANATAKRQLRLDDRFPMADPWQWLDAGRHPAAGRDHPALLSVAVDDSRQWHSFYIRQHRQPPLAVKLKVSSLGAPGDTESSRHVLIAIGEVAADDATANLLPRHQPQLRQILENLPMGVCTIDAGGYLRQVNRAFCEFFGYAENELLNAHFRKLLPPQSRQAAEKRHAASFPHALNQRHSLEVRLHDGTPRTVMLEDTVSRDERGNPQRVAFLVDITQRRDVERRLEEKNRRLEYLATRDDLTGLHNRRMGGELLEQALERGKRVGDRISVAMLDLDHFKAINDRYGHAVGDTVLREFSHFVAGALRSSDTLIRWGGEEFLMILPGIDRFSAQATVNRVLGQLRHQALSTLDLRVSFSAGVGEHRHQTSKGLLEEIDLALYQAKSAGRGCVAIAPVPASRPGRCLNRAFSSP</sequence>
<dbReference type="NCBIfam" id="TIGR00229">
    <property type="entry name" value="sensory_box"/>
    <property type="match status" value="1"/>
</dbReference>
<dbReference type="Pfam" id="PF00990">
    <property type="entry name" value="GGDEF"/>
    <property type="match status" value="1"/>
</dbReference>
<reference evidence="4 5" key="1">
    <citation type="submission" date="2024-04" db="EMBL/GenBank/DDBJ databases">
        <title>Salinicola lusitanus LLJ914,a marine bacterium isolated from the Okinawa Trough.</title>
        <authorList>
            <person name="Li J."/>
        </authorList>
    </citation>
    <scope>NUCLEOTIDE SEQUENCE [LARGE SCALE GENOMIC DNA]</scope>
    <source>
        <strain evidence="4 5">LLJ914</strain>
    </source>
</reference>
<evidence type="ECO:0000313" key="5">
    <source>
        <dbReference type="Proteomes" id="UP001453229"/>
    </source>
</evidence>
<dbReference type="RefSeq" id="WP_162302600.1">
    <property type="nucleotide sequence ID" value="NZ_CP151919.1"/>
</dbReference>
<dbReference type="SMART" id="SM00091">
    <property type="entry name" value="PAS"/>
    <property type="match status" value="1"/>
</dbReference>
<dbReference type="NCBIfam" id="TIGR00254">
    <property type="entry name" value="GGDEF"/>
    <property type="match status" value="1"/>
</dbReference>
<feature type="domain" description="GGDEF" evidence="3">
    <location>
        <begin position="301"/>
        <end position="430"/>
    </location>
</feature>
<dbReference type="EMBL" id="CP151919">
    <property type="protein sequence ID" value="XAD54244.1"/>
    <property type="molecule type" value="Genomic_DNA"/>
</dbReference>
<feature type="domain" description="PAS" evidence="1">
    <location>
        <begin position="138"/>
        <end position="212"/>
    </location>
</feature>
<dbReference type="SUPFAM" id="SSF55073">
    <property type="entry name" value="Nucleotide cyclase"/>
    <property type="match status" value="1"/>
</dbReference>
<dbReference type="InterPro" id="IPR013767">
    <property type="entry name" value="PAS_fold"/>
</dbReference>
<evidence type="ECO:0000259" key="1">
    <source>
        <dbReference type="PROSITE" id="PS50112"/>
    </source>
</evidence>
<keyword evidence="5" id="KW-1185">Reference proteome</keyword>
<dbReference type="InterPro" id="IPR000014">
    <property type="entry name" value="PAS"/>
</dbReference>
<dbReference type="InterPro" id="IPR000700">
    <property type="entry name" value="PAS-assoc_C"/>
</dbReference>
<feature type="domain" description="PAC" evidence="2">
    <location>
        <begin position="211"/>
        <end position="262"/>
    </location>
</feature>
<dbReference type="InterPro" id="IPR000160">
    <property type="entry name" value="GGDEF_dom"/>
</dbReference>
<dbReference type="Proteomes" id="UP001453229">
    <property type="component" value="Chromosome"/>
</dbReference>
<dbReference type="InterPro" id="IPR035965">
    <property type="entry name" value="PAS-like_dom_sf"/>
</dbReference>
<organism evidence="4 5">
    <name type="scientific">Salinicola lusitanus</name>
    <dbReference type="NCBI Taxonomy" id="1949085"/>
    <lineage>
        <taxon>Bacteria</taxon>
        <taxon>Pseudomonadati</taxon>
        <taxon>Pseudomonadota</taxon>
        <taxon>Gammaproteobacteria</taxon>
        <taxon>Oceanospirillales</taxon>
        <taxon>Halomonadaceae</taxon>
        <taxon>Salinicola</taxon>
    </lineage>
</organism>
<dbReference type="InterPro" id="IPR043128">
    <property type="entry name" value="Rev_trsase/Diguanyl_cyclase"/>
</dbReference>
<dbReference type="CDD" id="cd00130">
    <property type="entry name" value="PAS"/>
    <property type="match status" value="1"/>
</dbReference>
<dbReference type="PROSITE" id="PS50112">
    <property type="entry name" value="PAS"/>
    <property type="match status" value="1"/>
</dbReference>
<dbReference type="SUPFAM" id="SSF55785">
    <property type="entry name" value="PYP-like sensor domain (PAS domain)"/>
    <property type="match status" value="1"/>
</dbReference>
<dbReference type="InterPro" id="IPR052155">
    <property type="entry name" value="Biofilm_reg_signaling"/>
</dbReference>